<proteinExistence type="predicted"/>
<dbReference type="AlphaFoldDB" id="A0A1X7I5B2"/>
<evidence type="ECO:0000313" key="2">
    <source>
        <dbReference type="EMBL" id="SMG08954.1"/>
    </source>
</evidence>
<reference evidence="2 3" key="1">
    <citation type="submission" date="2017-04" db="EMBL/GenBank/DDBJ databases">
        <authorList>
            <person name="Afonso C.L."/>
            <person name="Miller P.J."/>
            <person name="Scott M.A."/>
            <person name="Spackman E."/>
            <person name="Goraichik I."/>
            <person name="Dimitrov K.M."/>
            <person name="Suarez D.L."/>
            <person name="Swayne D.E."/>
        </authorList>
    </citation>
    <scope>NUCLEOTIDE SEQUENCE [LARGE SCALE GENOMIC DNA]</scope>
    <source>
        <strain evidence="2 3">DSM 22418</strain>
    </source>
</reference>
<protein>
    <submittedName>
        <fullName evidence="2">Uncharacterized protein</fullName>
    </submittedName>
</protein>
<accession>A0A1X7I5B2</accession>
<feature type="transmembrane region" description="Helical" evidence="1">
    <location>
        <begin position="34"/>
        <end position="54"/>
    </location>
</feature>
<name>A0A1X7I5B2_9SPHI</name>
<keyword evidence="1" id="KW-1133">Transmembrane helix</keyword>
<organism evidence="2 3">
    <name type="scientific">Sphingobacterium psychroaquaticum</name>
    <dbReference type="NCBI Taxonomy" id="561061"/>
    <lineage>
        <taxon>Bacteria</taxon>
        <taxon>Pseudomonadati</taxon>
        <taxon>Bacteroidota</taxon>
        <taxon>Sphingobacteriia</taxon>
        <taxon>Sphingobacteriales</taxon>
        <taxon>Sphingobacteriaceae</taxon>
        <taxon>Sphingobacterium</taxon>
    </lineage>
</organism>
<evidence type="ECO:0000256" key="1">
    <source>
        <dbReference type="SAM" id="Phobius"/>
    </source>
</evidence>
<feature type="transmembrane region" description="Helical" evidence="1">
    <location>
        <begin position="7"/>
        <end position="28"/>
    </location>
</feature>
<keyword evidence="1" id="KW-0472">Membrane</keyword>
<gene>
    <name evidence="2" type="ORF">SAMN05660862_0412</name>
</gene>
<sequence>MSTIGKIVMAAGIVLYFTWLSQFNQIAQPGYTDLGKICLYSTLPVFLTGLLIYFKGKVRSKEVKG</sequence>
<keyword evidence="3" id="KW-1185">Reference proteome</keyword>
<dbReference type="EMBL" id="FXAU01000001">
    <property type="protein sequence ID" value="SMG08954.1"/>
    <property type="molecule type" value="Genomic_DNA"/>
</dbReference>
<keyword evidence="1" id="KW-0812">Transmembrane</keyword>
<dbReference type="Proteomes" id="UP000192980">
    <property type="component" value="Unassembled WGS sequence"/>
</dbReference>
<evidence type="ECO:0000313" key="3">
    <source>
        <dbReference type="Proteomes" id="UP000192980"/>
    </source>
</evidence>